<dbReference type="GO" id="GO:0030429">
    <property type="term" value="F:kynureninase activity"/>
    <property type="evidence" value="ECO:0007669"/>
    <property type="project" value="UniProtKB-UniRule"/>
</dbReference>
<keyword evidence="2 4" id="KW-0378">Hydrolase</keyword>
<dbReference type="AlphaFoldDB" id="A0A4Q7NZG5"/>
<comment type="caution">
    <text evidence="6">The sequence shown here is derived from an EMBL/GenBank/DDBJ whole genome shotgun (WGS) entry which is preliminary data.</text>
</comment>
<dbReference type="EC" id="3.7.1.3" evidence="4 5"/>
<evidence type="ECO:0000313" key="7">
    <source>
        <dbReference type="Proteomes" id="UP000293638"/>
    </source>
</evidence>
<dbReference type="InterPro" id="IPR015424">
    <property type="entry name" value="PyrdxlP-dep_Trfase"/>
</dbReference>
<dbReference type="GO" id="GO:0097053">
    <property type="term" value="P:L-kynurenine catabolic process"/>
    <property type="evidence" value="ECO:0007669"/>
    <property type="project" value="UniProtKB-UniRule"/>
</dbReference>
<dbReference type="Gene3D" id="3.90.1150.10">
    <property type="entry name" value="Aspartate Aminotransferase, domain 1"/>
    <property type="match status" value="1"/>
</dbReference>
<dbReference type="Pfam" id="PF22580">
    <property type="entry name" value="KYNU_C"/>
    <property type="match status" value="1"/>
</dbReference>
<dbReference type="SUPFAM" id="SSF53383">
    <property type="entry name" value="PLP-dependent transferases"/>
    <property type="match status" value="1"/>
</dbReference>
<dbReference type="PANTHER" id="PTHR14084">
    <property type="entry name" value="KYNURENINASE"/>
    <property type="match status" value="1"/>
</dbReference>
<evidence type="ECO:0000256" key="3">
    <source>
        <dbReference type="ARBA" id="ARBA00022898"/>
    </source>
</evidence>
<gene>
    <name evidence="4" type="primary">kynU</name>
    <name evidence="6" type="ORF">EV189_1084</name>
</gene>
<feature type="binding site" evidence="4">
    <location>
        <position position="222"/>
    </location>
    <ligand>
        <name>pyridoxal 5'-phosphate</name>
        <dbReference type="ChEBI" id="CHEBI:597326"/>
    </ligand>
</feature>
<keyword evidence="7" id="KW-1185">Reference proteome</keyword>
<accession>A0A4Q7NZG5</accession>
<dbReference type="GO" id="GO:0019805">
    <property type="term" value="P:quinolinate biosynthetic process"/>
    <property type="evidence" value="ECO:0007669"/>
    <property type="project" value="UniProtKB-UniRule"/>
</dbReference>
<comment type="pathway">
    <text evidence="4 5">Amino-acid degradation; L-kynurenine degradation; L-alanine and anthranilate from L-kynurenine: step 1/1.</text>
</comment>
<dbReference type="OrthoDB" id="9812626at2"/>
<dbReference type="GO" id="GO:0043420">
    <property type="term" value="P:anthranilate metabolic process"/>
    <property type="evidence" value="ECO:0007669"/>
    <property type="project" value="TreeGrafter"/>
</dbReference>
<comment type="catalytic activity">
    <reaction evidence="4 5">
        <text>L-kynurenine + H2O = anthranilate + L-alanine + H(+)</text>
        <dbReference type="Rhea" id="RHEA:16813"/>
        <dbReference type="ChEBI" id="CHEBI:15377"/>
        <dbReference type="ChEBI" id="CHEBI:15378"/>
        <dbReference type="ChEBI" id="CHEBI:16567"/>
        <dbReference type="ChEBI" id="CHEBI:57959"/>
        <dbReference type="ChEBI" id="CHEBI:57972"/>
        <dbReference type="EC" id="3.7.1.3"/>
    </reaction>
</comment>
<comment type="similarity">
    <text evidence="4 5">Belongs to the kynureninase family.</text>
</comment>
<feature type="binding site" evidence="4">
    <location>
        <position position="98"/>
    </location>
    <ligand>
        <name>pyridoxal 5'-phosphate</name>
        <dbReference type="ChEBI" id="CHEBI:597326"/>
    </ligand>
</feature>
<dbReference type="GO" id="GO:0030170">
    <property type="term" value="F:pyridoxal phosphate binding"/>
    <property type="evidence" value="ECO:0007669"/>
    <property type="project" value="UniProtKB-UniRule"/>
</dbReference>
<name>A0A4Q7NZG5_9ACTN</name>
<sequence>MSLDERAAGLDAVDPLAGEPAKFSLPDSTIYLDGNSLGPLPRHVPAVLQNVVEQQWGHDLITSWNRHGWWEAPRRAGDRIGRLLGGAPGQVVAGDSTSQQLFSATVAAARLNPGRRTVVIDPASFPTDLYVVASVAELLGLEVAQVEPSHLQHFLADRGSDVAVAVLCEVDFRTGERLDAPALTDALHQSGALVLWDLCHSAGALVVELDAWGADLAVGCGYKFLNGGPGAPAWIYVAQRHQEQFRGAVAGWNGHARPFAFEAAYEPAPGVSRARVGTPAMLSLLSLDAALDVYDGLDMVDVRARSVSLTGFFLECLAELAPDLEPVTPREPERRGSQVSVRHASAYAVVQALLARGVIGDFREPDIARFGFSPLALTHVQVLRAARELADVVATRAYADPALAARTTVT</sequence>
<dbReference type="UniPathway" id="UPA00334">
    <property type="reaction ID" value="UER00455"/>
</dbReference>
<dbReference type="InterPro" id="IPR010111">
    <property type="entry name" value="Kynureninase"/>
</dbReference>
<evidence type="ECO:0000256" key="4">
    <source>
        <dbReference type="HAMAP-Rule" id="MF_01970"/>
    </source>
</evidence>
<feature type="binding site" evidence="4">
    <location>
        <begin position="125"/>
        <end position="128"/>
    </location>
    <ligand>
        <name>pyridoxal 5'-phosphate</name>
        <dbReference type="ChEBI" id="CHEBI:597326"/>
    </ligand>
</feature>
<dbReference type="GO" id="GO:0019441">
    <property type="term" value="P:L-tryptophan catabolic process to kynurenine"/>
    <property type="evidence" value="ECO:0007669"/>
    <property type="project" value="TreeGrafter"/>
</dbReference>
<dbReference type="HAMAP" id="MF_01970">
    <property type="entry name" value="Kynureninase"/>
    <property type="match status" value="1"/>
</dbReference>
<dbReference type="RefSeq" id="WP_130491853.1">
    <property type="nucleotide sequence ID" value="NZ_SGXD01000001.1"/>
</dbReference>
<dbReference type="InterPro" id="IPR015422">
    <property type="entry name" value="PyrdxlP-dep_Trfase_small"/>
</dbReference>
<evidence type="ECO:0000256" key="1">
    <source>
        <dbReference type="ARBA" id="ARBA00022642"/>
    </source>
</evidence>
<comment type="subunit">
    <text evidence="4 5">Homodimer.</text>
</comment>
<reference evidence="6 7" key="1">
    <citation type="submission" date="2019-02" db="EMBL/GenBank/DDBJ databases">
        <title>Genomic Encyclopedia of Type Strains, Phase IV (KMG-IV): sequencing the most valuable type-strain genomes for metagenomic binning, comparative biology and taxonomic classification.</title>
        <authorList>
            <person name="Goeker M."/>
        </authorList>
    </citation>
    <scope>NUCLEOTIDE SEQUENCE [LARGE SCALE GENOMIC DNA]</scope>
    <source>
        <strain evidence="6 7">DSM 45622</strain>
    </source>
</reference>
<dbReference type="PIRSF" id="PIRSF038800">
    <property type="entry name" value="KYNU"/>
    <property type="match status" value="1"/>
</dbReference>
<evidence type="ECO:0000256" key="2">
    <source>
        <dbReference type="ARBA" id="ARBA00022801"/>
    </source>
</evidence>
<dbReference type="EMBL" id="SGXD01000001">
    <property type="protein sequence ID" value="RZS91832.1"/>
    <property type="molecule type" value="Genomic_DNA"/>
</dbReference>
<feature type="binding site" evidence="4">
    <location>
        <position position="197"/>
    </location>
    <ligand>
        <name>pyridoxal 5'-phosphate</name>
        <dbReference type="ChEBI" id="CHEBI:597326"/>
    </ligand>
</feature>
<comment type="caution">
    <text evidence="4">Lacks conserved residue(s) required for the propagation of feature annotation.</text>
</comment>
<dbReference type="GO" id="GO:0009435">
    <property type="term" value="P:NAD+ biosynthetic process"/>
    <property type="evidence" value="ECO:0007669"/>
    <property type="project" value="UniProtKB-UniPathway"/>
</dbReference>
<evidence type="ECO:0000313" key="6">
    <source>
        <dbReference type="EMBL" id="RZS91832.1"/>
    </source>
</evidence>
<dbReference type="GO" id="GO:0005737">
    <property type="term" value="C:cytoplasm"/>
    <property type="evidence" value="ECO:0007669"/>
    <property type="project" value="InterPro"/>
</dbReference>
<dbReference type="PANTHER" id="PTHR14084:SF0">
    <property type="entry name" value="KYNURENINASE"/>
    <property type="match status" value="1"/>
</dbReference>
<keyword evidence="1 4" id="KW-0662">Pyridine nucleotide biosynthesis</keyword>
<evidence type="ECO:0000256" key="5">
    <source>
        <dbReference type="PIRNR" id="PIRNR038800"/>
    </source>
</evidence>
<dbReference type="InterPro" id="IPR015421">
    <property type="entry name" value="PyrdxlP-dep_Trfase_major"/>
</dbReference>
<feature type="binding site" evidence="4">
    <location>
        <position position="278"/>
    </location>
    <ligand>
        <name>pyridoxal 5'-phosphate</name>
        <dbReference type="ChEBI" id="CHEBI:597326"/>
    </ligand>
</feature>
<dbReference type="UniPathway" id="UPA00253">
    <property type="reaction ID" value="UER00329"/>
</dbReference>
<comment type="pathway">
    <text evidence="4 5">Cofactor biosynthesis; NAD(+) biosynthesis; quinolinate from L-kynurenine: step 2/3.</text>
</comment>
<protein>
    <recommendedName>
        <fullName evidence="4 5">Kynureninase</fullName>
        <ecNumber evidence="4 5">3.7.1.3</ecNumber>
    </recommendedName>
    <alternativeName>
        <fullName evidence="4">L-kynurenine hydrolase</fullName>
    </alternativeName>
</protein>
<feature type="modified residue" description="N6-(pyridoxal phosphate)lysine" evidence="4">
    <location>
        <position position="223"/>
    </location>
</feature>
<feature type="binding site" evidence="4">
    <location>
        <position position="252"/>
    </location>
    <ligand>
        <name>pyridoxal 5'-phosphate</name>
        <dbReference type="ChEBI" id="CHEBI:597326"/>
    </ligand>
</feature>
<feature type="binding site" evidence="4">
    <location>
        <position position="200"/>
    </location>
    <ligand>
        <name>pyridoxal 5'-phosphate</name>
        <dbReference type="ChEBI" id="CHEBI:597326"/>
    </ligand>
</feature>
<proteinExistence type="inferred from homology"/>
<organism evidence="6 7">
    <name type="scientific">Motilibacter rhizosphaerae</name>
    <dbReference type="NCBI Taxonomy" id="598652"/>
    <lineage>
        <taxon>Bacteria</taxon>
        <taxon>Bacillati</taxon>
        <taxon>Actinomycetota</taxon>
        <taxon>Actinomycetes</taxon>
        <taxon>Motilibacterales</taxon>
        <taxon>Motilibacteraceae</taxon>
        <taxon>Motilibacter</taxon>
    </lineage>
</organism>
<dbReference type="Gene3D" id="3.40.640.10">
    <property type="entry name" value="Type I PLP-dependent aspartate aminotransferase-like (Major domain)"/>
    <property type="match status" value="1"/>
</dbReference>
<comment type="catalytic activity">
    <reaction evidence="5">
        <text>3-hydroxy-L-kynurenine + H2O = 3-hydroxyanthranilate + L-alanine + H(+)</text>
        <dbReference type="Rhea" id="RHEA:25143"/>
        <dbReference type="ChEBI" id="CHEBI:15377"/>
        <dbReference type="ChEBI" id="CHEBI:15378"/>
        <dbReference type="ChEBI" id="CHEBI:36559"/>
        <dbReference type="ChEBI" id="CHEBI:57972"/>
        <dbReference type="ChEBI" id="CHEBI:58125"/>
        <dbReference type="EC" id="3.7.1.3"/>
    </reaction>
</comment>
<feature type="binding site" evidence="4">
    <location>
        <position position="97"/>
    </location>
    <ligand>
        <name>pyridoxal 5'-phosphate</name>
        <dbReference type="ChEBI" id="CHEBI:597326"/>
    </ligand>
</feature>
<keyword evidence="3 4" id="KW-0663">Pyridoxal phosphate</keyword>
<comment type="function">
    <text evidence="4 5">Catalyzes the cleavage of L-kynurenine (L-Kyn) and L-3-hydroxykynurenine (L-3OHKyn) into anthranilic acid (AA) and 3-hydroxyanthranilic acid (3-OHAA), respectively.</text>
</comment>
<comment type="cofactor">
    <cofactor evidence="4 5">
        <name>pyridoxal 5'-phosphate</name>
        <dbReference type="ChEBI" id="CHEBI:597326"/>
    </cofactor>
</comment>
<dbReference type="Proteomes" id="UP000293638">
    <property type="component" value="Unassembled WGS sequence"/>
</dbReference>